<evidence type="ECO:0000313" key="1">
    <source>
        <dbReference type="EMBL" id="KAL2632219.1"/>
    </source>
</evidence>
<reference evidence="1 2" key="1">
    <citation type="submission" date="2024-09" db="EMBL/GenBank/DDBJ databases">
        <title>Chromosome-scale assembly of Riccia fluitans.</title>
        <authorList>
            <person name="Paukszto L."/>
            <person name="Sawicki J."/>
            <person name="Karawczyk K."/>
            <person name="Piernik-Szablinska J."/>
            <person name="Szczecinska M."/>
            <person name="Mazdziarz M."/>
        </authorList>
    </citation>
    <scope>NUCLEOTIDE SEQUENCE [LARGE SCALE GENOMIC DNA]</scope>
    <source>
        <strain evidence="1">Rf_01</strain>
        <tissue evidence="1">Aerial parts of the thallus</tissue>
    </source>
</reference>
<gene>
    <name evidence="1" type="ORF">R1flu_016905</name>
</gene>
<organism evidence="1 2">
    <name type="scientific">Riccia fluitans</name>
    <dbReference type="NCBI Taxonomy" id="41844"/>
    <lineage>
        <taxon>Eukaryota</taxon>
        <taxon>Viridiplantae</taxon>
        <taxon>Streptophyta</taxon>
        <taxon>Embryophyta</taxon>
        <taxon>Marchantiophyta</taxon>
        <taxon>Marchantiopsida</taxon>
        <taxon>Marchantiidae</taxon>
        <taxon>Marchantiales</taxon>
        <taxon>Ricciaceae</taxon>
        <taxon>Riccia</taxon>
    </lineage>
</organism>
<comment type="caution">
    <text evidence="1">The sequence shown here is derived from an EMBL/GenBank/DDBJ whole genome shotgun (WGS) entry which is preliminary data.</text>
</comment>
<sequence length="74" mass="8242">MFNFVFNPLAYAETLVITPIWNCGSGEIPIVEIRKLGKTAAEIAEISNDLLEAGYGIAWTPPAIRKWEPYVDLC</sequence>
<name>A0ABD1YP61_9MARC</name>
<dbReference type="AlphaFoldDB" id="A0ABD1YP61"/>
<dbReference type="Proteomes" id="UP001605036">
    <property type="component" value="Unassembled WGS sequence"/>
</dbReference>
<evidence type="ECO:0000313" key="2">
    <source>
        <dbReference type="Proteomes" id="UP001605036"/>
    </source>
</evidence>
<accession>A0ABD1YP61</accession>
<dbReference type="EMBL" id="JBHFFA010000004">
    <property type="protein sequence ID" value="KAL2632219.1"/>
    <property type="molecule type" value="Genomic_DNA"/>
</dbReference>
<proteinExistence type="predicted"/>
<protein>
    <submittedName>
        <fullName evidence="1">Uncharacterized protein</fullName>
    </submittedName>
</protein>
<keyword evidence="2" id="KW-1185">Reference proteome</keyword>